<dbReference type="RefSeq" id="WP_308870315.1">
    <property type="nucleotide sequence ID" value="NZ_JAVGCU010000001.1"/>
</dbReference>
<name>A0AAJ2DAA1_SERFO</name>
<dbReference type="Proteomes" id="UP001224622">
    <property type="component" value="Unassembled WGS sequence"/>
</dbReference>
<evidence type="ECO:0000313" key="1">
    <source>
        <dbReference type="EMBL" id="MDQ9125035.1"/>
    </source>
</evidence>
<dbReference type="EMBL" id="JAVIGA010000001">
    <property type="protein sequence ID" value="MDQ9125035.1"/>
    <property type="molecule type" value="Genomic_DNA"/>
</dbReference>
<protein>
    <submittedName>
        <fullName evidence="1">Uncharacterized protein</fullName>
    </submittedName>
</protein>
<proteinExistence type="predicted"/>
<reference evidence="1" key="1">
    <citation type="submission" date="2023-08" db="EMBL/GenBank/DDBJ databases">
        <title>The Comparative Genomic Analysis of Yersiniaceae from Polar Regions.</title>
        <authorList>
            <person name="Goncharov A."/>
            <person name="Aslanov B."/>
            <person name="Kolodzhieva V."/>
            <person name="Azarov D."/>
            <person name="Mochov A."/>
            <person name="Lebedeva E."/>
        </authorList>
    </citation>
    <scope>NUCLEOTIDE SEQUENCE</scope>
    <source>
        <strain evidence="1">Vf</strain>
    </source>
</reference>
<gene>
    <name evidence="1" type="ORF">RDT67_01190</name>
</gene>
<comment type="caution">
    <text evidence="1">The sequence shown here is derived from an EMBL/GenBank/DDBJ whole genome shotgun (WGS) entry which is preliminary data.</text>
</comment>
<organism evidence="1 2">
    <name type="scientific">Serratia fonticola</name>
    <dbReference type="NCBI Taxonomy" id="47917"/>
    <lineage>
        <taxon>Bacteria</taxon>
        <taxon>Pseudomonadati</taxon>
        <taxon>Pseudomonadota</taxon>
        <taxon>Gammaproteobacteria</taxon>
        <taxon>Enterobacterales</taxon>
        <taxon>Yersiniaceae</taxon>
        <taxon>Serratia</taxon>
    </lineage>
</organism>
<sequence length="68" mass="7347">MELDEERFGLIASEIGAAVLELVHHGQLVDRIAIVNALESKRRAVGNTLHKGVCRDAAALVRGDTGRK</sequence>
<evidence type="ECO:0000313" key="2">
    <source>
        <dbReference type="Proteomes" id="UP001224622"/>
    </source>
</evidence>
<accession>A0AAJ2DAA1</accession>
<dbReference type="AlphaFoldDB" id="A0AAJ2DAA1"/>